<dbReference type="Proteomes" id="UP000184499">
    <property type="component" value="Unassembled WGS sequence"/>
</dbReference>
<accession>A0A1L9UQT4</accession>
<name>A0A1L9UQT4_ASPBC</name>
<sequence>MFALFPPLSLDATHECLLHLCFLLVFLFLCLARIGTFHRNINNTTRCISRDCFLYLLPRRVLLVHRSLGYLPSLLCRNHSGRSARQPVNLPMVPSSSSPSVAGVSSLVSLVSSCCMLRGSRGNNGVRSFLLVIRTT</sequence>
<evidence type="ECO:0000313" key="2">
    <source>
        <dbReference type="Proteomes" id="UP000184499"/>
    </source>
</evidence>
<organism evidence="1 2">
    <name type="scientific">Aspergillus brasiliensis (strain CBS 101740 / IMI 381727 / IBT 21946)</name>
    <dbReference type="NCBI Taxonomy" id="767769"/>
    <lineage>
        <taxon>Eukaryota</taxon>
        <taxon>Fungi</taxon>
        <taxon>Dikarya</taxon>
        <taxon>Ascomycota</taxon>
        <taxon>Pezizomycotina</taxon>
        <taxon>Eurotiomycetes</taxon>
        <taxon>Eurotiomycetidae</taxon>
        <taxon>Eurotiales</taxon>
        <taxon>Aspergillaceae</taxon>
        <taxon>Aspergillus</taxon>
        <taxon>Aspergillus subgen. Circumdati</taxon>
    </lineage>
</organism>
<dbReference type="VEuPathDB" id="FungiDB:ASPBRDRAFT_667388"/>
<dbReference type="EMBL" id="KV878681">
    <property type="protein sequence ID" value="OJJ74123.1"/>
    <property type="molecule type" value="Genomic_DNA"/>
</dbReference>
<reference evidence="2" key="1">
    <citation type="journal article" date="2017" name="Genome Biol.">
        <title>Comparative genomics reveals high biological diversity and specific adaptations in the industrially and medically important fungal genus Aspergillus.</title>
        <authorList>
            <person name="de Vries R.P."/>
            <person name="Riley R."/>
            <person name="Wiebenga A."/>
            <person name="Aguilar-Osorio G."/>
            <person name="Amillis S."/>
            <person name="Uchima C.A."/>
            <person name="Anderluh G."/>
            <person name="Asadollahi M."/>
            <person name="Askin M."/>
            <person name="Barry K."/>
            <person name="Battaglia E."/>
            <person name="Bayram O."/>
            <person name="Benocci T."/>
            <person name="Braus-Stromeyer S.A."/>
            <person name="Caldana C."/>
            <person name="Canovas D."/>
            <person name="Cerqueira G.C."/>
            <person name="Chen F."/>
            <person name="Chen W."/>
            <person name="Choi C."/>
            <person name="Clum A."/>
            <person name="Dos Santos R.A."/>
            <person name="Damasio A.R."/>
            <person name="Diallinas G."/>
            <person name="Emri T."/>
            <person name="Fekete E."/>
            <person name="Flipphi M."/>
            <person name="Freyberg S."/>
            <person name="Gallo A."/>
            <person name="Gournas C."/>
            <person name="Habgood R."/>
            <person name="Hainaut M."/>
            <person name="Harispe M.L."/>
            <person name="Henrissat B."/>
            <person name="Hilden K.S."/>
            <person name="Hope R."/>
            <person name="Hossain A."/>
            <person name="Karabika E."/>
            <person name="Karaffa L."/>
            <person name="Karanyi Z."/>
            <person name="Krasevec N."/>
            <person name="Kuo A."/>
            <person name="Kusch H."/>
            <person name="LaButti K."/>
            <person name="Lagendijk E.L."/>
            <person name="Lapidus A."/>
            <person name="Levasseur A."/>
            <person name="Lindquist E."/>
            <person name="Lipzen A."/>
            <person name="Logrieco A.F."/>
            <person name="MacCabe A."/>
            <person name="Maekelae M.R."/>
            <person name="Malavazi I."/>
            <person name="Melin P."/>
            <person name="Meyer V."/>
            <person name="Mielnichuk N."/>
            <person name="Miskei M."/>
            <person name="Molnar A.P."/>
            <person name="Mule G."/>
            <person name="Ngan C.Y."/>
            <person name="Orejas M."/>
            <person name="Orosz E."/>
            <person name="Ouedraogo J.P."/>
            <person name="Overkamp K.M."/>
            <person name="Park H.-S."/>
            <person name="Perrone G."/>
            <person name="Piumi F."/>
            <person name="Punt P.J."/>
            <person name="Ram A.F."/>
            <person name="Ramon A."/>
            <person name="Rauscher S."/>
            <person name="Record E."/>
            <person name="Riano-Pachon D.M."/>
            <person name="Robert V."/>
            <person name="Roehrig J."/>
            <person name="Ruller R."/>
            <person name="Salamov A."/>
            <person name="Salih N.S."/>
            <person name="Samson R.A."/>
            <person name="Sandor E."/>
            <person name="Sanguinetti M."/>
            <person name="Schuetze T."/>
            <person name="Sepcic K."/>
            <person name="Shelest E."/>
            <person name="Sherlock G."/>
            <person name="Sophianopoulou V."/>
            <person name="Squina F.M."/>
            <person name="Sun H."/>
            <person name="Susca A."/>
            <person name="Todd R.B."/>
            <person name="Tsang A."/>
            <person name="Unkles S.E."/>
            <person name="van de Wiele N."/>
            <person name="van Rossen-Uffink D."/>
            <person name="Oliveira J.V."/>
            <person name="Vesth T.C."/>
            <person name="Visser J."/>
            <person name="Yu J.-H."/>
            <person name="Zhou M."/>
            <person name="Andersen M.R."/>
            <person name="Archer D.B."/>
            <person name="Baker S.E."/>
            <person name="Benoit I."/>
            <person name="Brakhage A.A."/>
            <person name="Braus G.H."/>
            <person name="Fischer R."/>
            <person name="Frisvad J.C."/>
            <person name="Goldman G.H."/>
            <person name="Houbraken J."/>
            <person name="Oakley B."/>
            <person name="Pocsi I."/>
            <person name="Scazzocchio C."/>
            <person name="Seiboth B."/>
            <person name="vanKuyk P.A."/>
            <person name="Wortman J."/>
            <person name="Dyer P.S."/>
            <person name="Grigoriev I.V."/>
        </authorList>
    </citation>
    <scope>NUCLEOTIDE SEQUENCE [LARGE SCALE GENOMIC DNA]</scope>
    <source>
        <strain evidence="2">CBS 101740 / IMI 381727 / IBT 21946</strain>
    </source>
</reference>
<dbReference type="RefSeq" id="XP_067481371.1">
    <property type="nucleotide sequence ID" value="XM_067628786.1"/>
</dbReference>
<dbReference type="AlphaFoldDB" id="A0A1L9UQT4"/>
<proteinExistence type="predicted"/>
<evidence type="ECO:0000313" key="1">
    <source>
        <dbReference type="EMBL" id="OJJ74123.1"/>
    </source>
</evidence>
<protein>
    <submittedName>
        <fullName evidence="1">Uncharacterized protein</fullName>
    </submittedName>
</protein>
<keyword evidence="2" id="KW-1185">Reference proteome</keyword>
<gene>
    <name evidence="1" type="ORF">ASPBRDRAFT_667388</name>
</gene>
<dbReference type="GeneID" id="93581274"/>